<evidence type="ECO:0008006" key="3">
    <source>
        <dbReference type="Google" id="ProtNLM"/>
    </source>
</evidence>
<dbReference type="RefSeq" id="WP_069312079.1">
    <property type="nucleotide sequence ID" value="NZ_MDTU01000001.1"/>
</dbReference>
<comment type="caution">
    <text evidence="1">The sequence shown here is derived from an EMBL/GenBank/DDBJ whole genome shotgun (WGS) entry which is preliminary data.</text>
</comment>
<gene>
    <name evidence="1" type="ORF">BGC07_04195</name>
</gene>
<keyword evidence="2" id="KW-1185">Reference proteome</keyword>
<accession>A0ABX3A096</accession>
<dbReference type="SUPFAM" id="SSF48452">
    <property type="entry name" value="TPR-like"/>
    <property type="match status" value="1"/>
</dbReference>
<dbReference type="Gene3D" id="1.25.40.10">
    <property type="entry name" value="Tetratricopeptide repeat domain"/>
    <property type="match status" value="1"/>
</dbReference>
<proteinExistence type="predicted"/>
<dbReference type="Proteomes" id="UP000094329">
    <property type="component" value="Unassembled WGS sequence"/>
</dbReference>
<evidence type="ECO:0000313" key="1">
    <source>
        <dbReference type="EMBL" id="ODN42282.1"/>
    </source>
</evidence>
<protein>
    <recommendedName>
        <fullName evidence="3">Response regulatory domain-containing protein</fullName>
    </recommendedName>
</protein>
<name>A0ABX3A096_9GAMM</name>
<reference evidence="1 2" key="1">
    <citation type="submission" date="2016-08" db="EMBL/GenBank/DDBJ databases">
        <title>Draft genome sequence of Candidatus Piscirickettsia litoralis, from seawater.</title>
        <authorList>
            <person name="Wan X."/>
            <person name="Lee A.J."/>
            <person name="Hou S."/>
            <person name="Donachie S.P."/>
        </authorList>
    </citation>
    <scope>NUCLEOTIDE SEQUENCE [LARGE SCALE GENOMIC DNA]</scope>
    <source>
        <strain evidence="1 2">Y2</strain>
    </source>
</reference>
<sequence length="545" mass="62714">MSIELLQKEAVLLLYDDKANRSPQLAALKYLGITNVDAIYVGDHSWQARLKPNYAVVIYDLSHRSEEIHPAVFDSLYRAKIIRLSRLFILISELTKFPKIQHLLAKSPPDILLTRPYNLEMYVSALRQHYPAKVRFKSFYESFEEGHYQNVVNACEKRIQNGGDRDTLLECFRLQALSYVSSQQYDAAKKLCEMLPKQQDQFRWLNLIHGRACLEAGELGQAKRDFYKVLKQEKNDIDALDGLCEVLVQTKQLPQAQKVLGHRATLTPFDDDKQQQFIDLSLTCGDFVAAEQAVYKMMESHREKYGSTNPQSWLQLLVLLREQVKADQDIFKAYDRALEVMSYVDKHEKQSADIKINQCLVGAEIATCVSDVENIERFSLNAKAGYDSHLFLLEDRQEIEIGLGFYRNDFLKKEGEEILRSLLWRCANNEALLVQVHSAFSGQAYRCEEVNKCGVEYFYNEKYADATRLLDLATRMRPDNAGVNLNAAQAMLLLLDEKNHVNPGLLVNKIANYLEAIDLNLDQATDKQIKRYHKLLDQYNQFSIA</sequence>
<dbReference type="EMBL" id="MDTU01000001">
    <property type="protein sequence ID" value="ODN42282.1"/>
    <property type="molecule type" value="Genomic_DNA"/>
</dbReference>
<evidence type="ECO:0000313" key="2">
    <source>
        <dbReference type="Proteomes" id="UP000094329"/>
    </source>
</evidence>
<organism evidence="1 2">
    <name type="scientific">Piscirickettsia litoralis</name>
    <dbReference type="NCBI Taxonomy" id="1891921"/>
    <lineage>
        <taxon>Bacteria</taxon>
        <taxon>Pseudomonadati</taxon>
        <taxon>Pseudomonadota</taxon>
        <taxon>Gammaproteobacteria</taxon>
        <taxon>Thiotrichales</taxon>
        <taxon>Piscirickettsiaceae</taxon>
        <taxon>Piscirickettsia</taxon>
    </lineage>
</organism>
<dbReference type="InterPro" id="IPR011990">
    <property type="entry name" value="TPR-like_helical_dom_sf"/>
</dbReference>